<protein>
    <recommendedName>
        <fullName evidence="4">HEAT repeat domain-containing protein</fullName>
    </recommendedName>
</protein>
<keyword evidence="1" id="KW-1133">Transmembrane helix</keyword>
<keyword evidence="1" id="KW-0472">Membrane</keyword>
<dbReference type="Proteomes" id="UP001172743">
    <property type="component" value="Unassembled WGS sequence"/>
</dbReference>
<dbReference type="InterPro" id="IPR016024">
    <property type="entry name" value="ARM-type_fold"/>
</dbReference>
<dbReference type="RefSeq" id="WP_301136842.1">
    <property type="nucleotide sequence ID" value="NZ_JAUHTQ010000002.1"/>
</dbReference>
<evidence type="ECO:0000256" key="1">
    <source>
        <dbReference type="SAM" id="Phobius"/>
    </source>
</evidence>
<keyword evidence="1" id="KW-0812">Transmembrane</keyword>
<sequence>MINTIWLMLWLIAINICCFILLGLHLLRKHYQESKFNNRKELYKERTESSWRDYFLNDGPLPVSSIPLRKEEIEGYEELSYIYVYSVTSESTSQKLHLIAKKYLGNHYEKLLNSKRKGPRLKALARIEDYGNIEILKEGNGADKKTKTKEELLLLLSIYSKYDETTFRELFLKYESSITEYECRKMFNHLSKHALTSLISQFPGLESHSRYALIDTLSIKREFEYIPFLKGLVNDNDREVRIRGAKALYTMGIGDEEVCFKLADSQSWEEKFMAAKLAQYTNFNRVKDILFQLLEDREWKVREQAARTIARHRDAGFWVEKYIESSSDQYAVGILREIMEREGSGSWTG</sequence>
<evidence type="ECO:0000313" key="2">
    <source>
        <dbReference type="EMBL" id="MDN4492692.1"/>
    </source>
</evidence>
<dbReference type="InterPro" id="IPR011989">
    <property type="entry name" value="ARM-like"/>
</dbReference>
<proteinExistence type="predicted"/>
<dbReference type="Gene3D" id="1.25.10.10">
    <property type="entry name" value="Leucine-rich Repeat Variant"/>
    <property type="match status" value="1"/>
</dbReference>
<reference evidence="2" key="1">
    <citation type="submission" date="2023-07" db="EMBL/GenBank/DDBJ databases">
        <title>Ureibacillus sp. isolated from freshwater well.</title>
        <authorList>
            <person name="Kirdat K."/>
            <person name="Bhatt A."/>
            <person name="Teware R."/>
            <person name="Bhavsar Y."/>
            <person name="Yadav A."/>
        </authorList>
    </citation>
    <scope>NUCLEOTIDE SEQUENCE</scope>
    <source>
        <strain evidence="2">BA0131</strain>
    </source>
</reference>
<keyword evidence="3" id="KW-1185">Reference proteome</keyword>
<name>A0ABT8GMQ5_9BACL</name>
<organism evidence="2 3">
    <name type="scientific">Ureibacillus aquaedulcis</name>
    <dbReference type="NCBI Taxonomy" id="3058421"/>
    <lineage>
        <taxon>Bacteria</taxon>
        <taxon>Bacillati</taxon>
        <taxon>Bacillota</taxon>
        <taxon>Bacilli</taxon>
        <taxon>Bacillales</taxon>
        <taxon>Caryophanaceae</taxon>
        <taxon>Ureibacillus</taxon>
    </lineage>
</organism>
<accession>A0ABT8GMQ5</accession>
<gene>
    <name evidence="2" type="ORF">QYB95_03995</name>
</gene>
<dbReference type="EMBL" id="JAUHTQ010000002">
    <property type="protein sequence ID" value="MDN4492692.1"/>
    <property type="molecule type" value="Genomic_DNA"/>
</dbReference>
<dbReference type="SUPFAM" id="SSF48371">
    <property type="entry name" value="ARM repeat"/>
    <property type="match status" value="1"/>
</dbReference>
<evidence type="ECO:0000313" key="3">
    <source>
        <dbReference type="Proteomes" id="UP001172743"/>
    </source>
</evidence>
<comment type="caution">
    <text evidence="2">The sequence shown here is derived from an EMBL/GenBank/DDBJ whole genome shotgun (WGS) entry which is preliminary data.</text>
</comment>
<evidence type="ECO:0008006" key="4">
    <source>
        <dbReference type="Google" id="ProtNLM"/>
    </source>
</evidence>
<feature type="transmembrane region" description="Helical" evidence="1">
    <location>
        <begin position="6"/>
        <end position="27"/>
    </location>
</feature>